<feature type="transmembrane region" description="Helical" evidence="2">
    <location>
        <begin position="76"/>
        <end position="93"/>
    </location>
</feature>
<dbReference type="GO" id="GO:0004190">
    <property type="term" value="F:aspartic-type endopeptidase activity"/>
    <property type="evidence" value="ECO:0007669"/>
    <property type="project" value="UniProtKB-EC"/>
</dbReference>
<feature type="transmembrane region" description="Helical" evidence="2">
    <location>
        <begin position="130"/>
        <end position="151"/>
    </location>
</feature>
<comment type="caution">
    <text evidence="4">The sequence shown here is derived from an EMBL/GenBank/DDBJ whole genome shotgun (WGS) entry which is preliminary data.</text>
</comment>
<feature type="domain" description="Prepilin type IV endopeptidase peptidase" evidence="3">
    <location>
        <begin position="85"/>
        <end position="193"/>
    </location>
</feature>
<accession>A0ABW1LLY0</accession>
<name>A0ABW1LLY0_9ACTN</name>
<evidence type="ECO:0000256" key="1">
    <source>
        <dbReference type="ARBA" id="ARBA00005801"/>
    </source>
</evidence>
<dbReference type="Pfam" id="PF01478">
    <property type="entry name" value="Peptidase_A24"/>
    <property type="match status" value="1"/>
</dbReference>
<dbReference type="PANTHER" id="PTHR30487">
    <property type="entry name" value="TYPE 4 PREPILIN-LIKE PROTEINS LEADER PEPTIDE-PROCESSING ENZYME"/>
    <property type="match status" value="1"/>
</dbReference>
<dbReference type="Gene3D" id="1.20.120.1220">
    <property type="match status" value="1"/>
</dbReference>
<evidence type="ECO:0000313" key="5">
    <source>
        <dbReference type="Proteomes" id="UP001596135"/>
    </source>
</evidence>
<evidence type="ECO:0000313" key="4">
    <source>
        <dbReference type="EMBL" id="MFC6044950.1"/>
    </source>
</evidence>
<reference evidence="5" key="1">
    <citation type="journal article" date="2019" name="Int. J. Syst. Evol. Microbiol.">
        <title>The Global Catalogue of Microorganisms (GCM) 10K type strain sequencing project: providing services to taxonomists for standard genome sequencing and annotation.</title>
        <authorList>
            <consortium name="The Broad Institute Genomics Platform"/>
            <consortium name="The Broad Institute Genome Sequencing Center for Infectious Disease"/>
            <person name="Wu L."/>
            <person name="Ma J."/>
        </authorList>
    </citation>
    <scope>NUCLEOTIDE SEQUENCE [LARGE SCALE GENOMIC DNA]</scope>
    <source>
        <strain evidence="5">CCUG 54522</strain>
    </source>
</reference>
<dbReference type="Proteomes" id="UP001596135">
    <property type="component" value="Unassembled WGS sequence"/>
</dbReference>
<dbReference type="InterPro" id="IPR050882">
    <property type="entry name" value="Prepilin_peptidase/N-MTase"/>
</dbReference>
<gene>
    <name evidence="4" type="ORF">ACFPYL_17805</name>
</gene>
<comment type="similarity">
    <text evidence="1">Belongs to the peptidase A24 family.</text>
</comment>
<dbReference type="RefSeq" id="WP_379157265.1">
    <property type="nucleotide sequence ID" value="NZ_JBHSRJ010000008.1"/>
</dbReference>
<evidence type="ECO:0000256" key="2">
    <source>
        <dbReference type="SAM" id="Phobius"/>
    </source>
</evidence>
<feature type="transmembrane region" description="Helical" evidence="2">
    <location>
        <begin position="215"/>
        <end position="234"/>
    </location>
</feature>
<keyword evidence="4" id="KW-0378">Hydrolase</keyword>
<dbReference type="EMBL" id="JBHSRJ010000008">
    <property type="protein sequence ID" value="MFC6044950.1"/>
    <property type="molecule type" value="Genomic_DNA"/>
</dbReference>
<protein>
    <submittedName>
        <fullName evidence="4">Prepilin peptidase</fullName>
        <ecNumber evidence="4">3.4.23.43</ecNumber>
    </submittedName>
</protein>
<feature type="transmembrane region" description="Helical" evidence="2">
    <location>
        <begin position="171"/>
        <end position="195"/>
    </location>
</feature>
<dbReference type="PANTHER" id="PTHR30487:SF0">
    <property type="entry name" value="PREPILIN LEADER PEPTIDASE_N-METHYLTRANSFERASE-RELATED"/>
    <property type="match status" value="1"/>
</dbReference>
<keyword evidence="2" id="KW-1133">Transmembrane helix</keyword>
<feature type="transmembrane region" description="Helical" evidence="2">
    <location>
        <begin position="52"/>
        <end position="69"/>
    </location>
</feature>
<sequence>MSVDLGAALLGAVVCGGAGLGVPALIGRIPEPDPLDDEPVVPRYAPVSVLPGLRWRAALVAAVVGALLGGSVGLDWPLLFLLPLVPVSVALAFVDLHTHLLPTKVIWPTLGGTAALAAVAALADGDPRAFVQAVAGGAAVFVFFHALWWFYPSGMGYGDVRLSSVVGFVLGYFGWAELVIGVYGGFLVFAVLGVVRAAVRRDRTALRTPLPFGPFLLGGAVAGIVLGGALWGHLVSG</sequence>
<dbReference type="InterPro" id="IPR000045">
    <property type="entry name" value="Prepilin_IV_endopep_pep"/>
</dbReference>
<dbReference type="EC" id="3.4.23.43" evidence="4"/>
<keyword evidence="2" id="KW-0472">Membrane</keyword>
<organism evidence="4 5">
    <name type="scientific">Nocardioides hankookensis</name>
    <dbReference type="NCBI Taxonomy" id="443157"/>
    <lineage>
        <taxon>Bacteria</taxon>
        <taxon>Bacillati</taxon>
        <taxon>Actinomycetota</taxon>
        <taxon>Actinomycetes</taxon>
        <taxon>Propionibacteriales</taxon>
        <taxon>Nocardioidaceae</taxon>
        <taxon>Nocardioides</taxon>
    </lineage>
</organism>
<feature type="transmembrane region" description="Helical" evidence="2">
    <location>
        <begin position="105"/>
        <end position="123"/>
    </location>
</feature>
<keyword evidence="2" id="KW-0812">Transmembrane</keyword>
<proteinExistence type="inferred from homology"/>
<keyword evidence="5" id="KW-1185">Reference proteome</keyword>
<evidence type="ECO:0000259" key="3">
    <source>
        <dbReference type="Pfam" id="PF01478"/>
    </source>
</evidence>